<dbReference type="Pfam" id="PF17035">
    <property type="entry name" value="BET"/>
    <property type="match status" value="1"/>
</dbReference>
<feature type="compositionally biased region" description="Polar residues" evidence="4">
    <location>
        <begin position="14"/>
        <end position="30"/>
    </location>
</feature>
<evidence type="ECO:0000256" key="1">
    <source>
        <dbReference type="ARBA" id="ARBA00022737"/>
    </source>
</evidence>
<feature type="compositionally biased region" description="Polar residues" evidence="4">
    <location>
        <begin position="285"/>
        <end position="295"/>
    </location>
</feature>
<feature type="region of interest" description="Disordered" evidence="4">
    <location>
        <begin position="506"/>
        <end position="542"/>
    </location>
</feature>
<proteinExistence type="predicted"/>
<feature type="region of interest" description="Disordered" evidence="4">
    <location>
        <begin position="1190"/>
        <end position="1277"/>
    </location>
</feature>
<dbReference type="SUPFAM" id="SSF47370">
    <property type="entry name" value="Bromodomain"/>
    <property type="match status" value="2"/>
</dbReference>
<dbReference type="EMBL" id="OU899037">
    <property type="protein sequence ID" value="CAH1736721.1"/>
    <property type="molecule type" value="Genomic_DNA"/>
</dbReference>
<feature type="region of interest" description="Disordered" evidence="4">
    <location>
        <begin position="259"/>
        <end position="279"/>
    </location>
</feature>
<reference evidence="7" key="2">
    <citation type="submission" date="2022-10" db="EMBL/GenBank/DDBJ databases">
        <authorList>
            <consortium name="ENA_rothamsted_submissions"/>
            <consortium name="culmorum"/>
            <person name="King R."/>
        </authorList>
    </citation>
    <scope>NUCLEOTIDE SEQUENCE</scope>
</reference>
<dbReference type="GO" id="GO:0006355">
    <property type="term" value="P:regulation of DNA-templated transcription"/>
    <property type="evidence" value="ECO:0007669"/>
    <property type="project" value="TreeGrafter"/>
</dbReference>
<dbReference type="InterPro" id="IPR018359">
    <property type="entry name" value="Bromodomain_CS"/>
</dbReference>
<dbReference type="PROSITE" id="PS51525">
    <property type="entry name" value="NET"/>
    <property type="match status" value="1"/>
</dbReference>
<feature type="compositionally biased region" description="Basic residues" evidence="4">
    <location>
        <begin position="614"/>
        <end position="629"/>
    </location>
</feature>
<feature type="compositionally biased region" description="Basic residues" evidence="4">
    <location>
        <begin position="713"/>
        <end position="726"/>
    </location>
</feature>
<evidence type="ECO:0000256" key="3">
    <source>
        <dbReference type="PROSITE-ProRule" id="PRU00035"/>
    </source>
</evidence>
<dbReference type="CDD" id="cd05498">
    <property type="entry name" value="Bromo_Brdt_II_like"/>
    <property type="match status" value="1"/>
</dbReference>
<dbReference type="PRINTS" id="PR00503">
    <property type="entry name" value="BROMODOMAIN"/>
</dbReference>
<feature type="region of interest" description="Disordered" evidence="4">
    <location>
        <begin position="14"/>
        <end position="40"/>
    </location>
</feature>
<dbReference type="InterPro" id="IPR036427">
    <property type="entry name" value="Bromodomain-like_sf"/>
</dbReference>
<evidence type="ECO:0000259" key="5">
    <source>
        <dbReference type="PROSITE" id="PS50014"/>
    </source>
</evidence>
<organism evidence="7 8">
    <name type="scientific">Aphis gossypii</name>
    <name type="common">Cotton aphid</name>
    <dbReference type="NCBI Taxonomy" id="80765"/>
    <lineage>
        <taxon>Eukaryota</taxon>
        <taxon>Metazoa</taxon>
        <taxon>Ecdysozoa</taxon>
        <taxon>Arthropoda</taxon>
        <taxon>Hexapoda</taxon>
        <taxon>Insecta</taxon>
        <taxon>Pterygota</taxon>
        <taxon>Neoptera</taxon>
        <taxon>Paraneoptera</taxon>
        <taxon>Hemiptera</taxon>
        <taxon>Sternorrhyncha</taxon>
        <taxon>Aphidomorpha</taxon>
        <taxon>Aphidoidea</taxon>
        <taxon>Aphididae</taxon>
        <taxon>Aphidini</taxon>
        <taxon>Aphis</taxon>
        <taxon>Aphis</taxon>
    </lineage>
</organism>
<dbReference type="OrthoDB" id="21449at2759"/>
<dbReference type="InterPro" id="IPR043508">
    <property type="entry name" value="Bromo_Brdt_I"/>
</dbReference>
<feature type="compositionally biased region" description="Polar residues" evidence="4">
    <location>
        <begin position="213"/>
        <end position="231"/>
    </location>
</feature>
<dbReference type="InterPro" id="IPR027353">
    <property type="entry name" value="NET_dom"/>
</dbReference>
<dbReference type="PANTHER" id="PTHR22880:SF225">
    <property type="entry name" value="BROMODOMAIN-CONTAINING PROTEIN BET-1-RELATED"/>
    <property type="match status" value="1"/>
</dbReference>
<feature type="region of interest" description="Disordered" evidence="4">
    <location>
        <begin position="445"/>
        <end position="483"/>
    </location>
</feature>
<accession>A0A9P0NSE9</accession>
<evidence type="ECO:0000259" key="6">
    <source>
        <dbReference type="PROSITE" id="PS51525"/>
    </source>
</evidence>
<dbReference type="Gene3D" id="1.20.920.10">
    <property type="entry name" value="Bromodomain-like"/>
    <property type="match status" value="2"/>
</dbReference>
<feature type="compositionally biased region" description="Low complexity" evidence="4">
    <location>
        <begin position="770"/>
        <end position="793"/>
    </location>
</feature>
<dbReference type="SMART" id="SM00297">
    <property type="entry name" value="BROMO"/>
    <property type="match status" value="2"/>
</dbReference>
<dbReference type="GO" id="GO:0005634">
    <property type="term" value="C:nucleus"/>
    <property type="evidence" value="ECO:0007669"/>
    <property type="project" value="TreeGrafter"/>
</dbReference>
<dbReference type="FunFam" id="1.20.920.10:FF:000002">
    <property type="entry name" value="Bromodomain-containing protein 4"/>
    <property type="match status" value="1"/>
</dbReference>
<protein>
    <recommendedName>
        <fullName evidence="9">Bromodomain-containing protein 3</fullName>
    </recommendedName>
</protein>
<feature type="compositionally biased region" description="Basic and acidic residues" evidence="4">
    <location>
        <begin position="727"/>
        <end position="744"/>
    </location>
</feature>
<dbReference type="CDD" id="cd05497">
    <property type="entry name" value="Bromo_Brdt_I_like"/>
    <property type="match status" value="1"/>
</dbReference>
<dbReference type="GO" id="GO:0006338">
    <property type="term" value="P:chromatin remodeling"/>
    <property type="evidence" value="ECO:0007669"/>
    <property type="project" value="TreeGrafter"/>
</dbReference>
<dbReference type="PANTHER" id="PTHR22880">
    <property type="entry name" value="FALZ-RELATED BROMODOMAIN-CONTAINING PROTEINS"/>
    <property type="match status" value="1"/>
</dbReference>
<dbReference type="Gene3D" id="1.20.1270.220">
    <property type="match status" value="1"/>
</dbReference>
<feature type="domain" description="NET" evidence="6">
    <location>
        <begin position="637"/>
        <end position="719"/>
    </location>
</feature>
<feature type="compositionally biased region" description="Polar residues" evidence="4">
    <location>
        <begin position="813"/>
        <end position="838"/>
    </location>
</feature>
<dbReference type="GO" id="GO:0000785">
    <property type="term" value="C:chromatin"/>
    <property type="evidence" value="ECO:0007669"/>
    <property type="project" value="TreeGrafter"/>
</dbReference>
<dbReference type="InterPro" id="IPR031354">
    <property type="entry name" value="BRD4_CDT"/>
</dbReference>
<evidence type="ECO:0000313" key="8">
    <source>
        <dbReference type="Proteomes" id="UP001154329"/>
    </source>
</evidence>
<dbReference type="InterPro" id="IPR001487">
    <property type="entry name" value="Bromodomain"/>
</dbReference>
<feature type="compositionally biased region" description="Polar residues" evidence="4">
    <location>
        <begin position="939"/>
        <end position="953"/>
    </location>
</feature>
<keyword evidence="2 3" id="KW-0103">Bromodomain</keyword>
<dbReference type="Proteomes" id="UP001154329">
    <property type="component" value="Chromosome 4"/>
</dbReference>
<feature type="region of interest" description="Disordered" evidence="4">
    <location>
        <begin position="573"/>
        <end position="650"/>
    </location>
</feature>
<evidence type="ECO:0000313" key="7">
    <source>
        <dbReference type="EMBL" id="CAH1736721.1"/>
    </source>
</evidence>
<feature type="region of interest" description="Disordered" evidence="4">
    <location>
        <begin position="285"/>
        <end position="304"/>
    </location>
</feature>
<dbReference type="FunFam" id="1.20.1270.220:FF:000001">
    <property type="entry name" value="bromodomain-containing protein 2 isoform X1"/>
    <property type="match status" value="1"/>
</dbReference>
<dbReference type="PROSITE" id="PS00633">
    <property type="entry name" value="BROMODOMAIN_1"/>
    <property type="match status" value="2"/>
</dbReference>
<dbReference type="FunFam" id="1.20.920.10:FF:000003">
    <property type="entry name" value="Bromodomain-containing protein 2"/>
    <property type="match status" value="1"/>
</dbReference>
<dbReference type="PROSITE" id="PS50014">
    <property type="entry name" value="BROMODOMAIN_2"/>
    <property type="match status" value="2"/>
</dbReference>
<dbReference type="AlphaFoldDB" id="A0A9P0NSE9"/>
<evidence type="ECO:0000256" key="4">
    <source>
        <dbReference type="SAM" id="MobiDB-lite"/>
    </source>
</evidence>
<feature type="compositionally biased region" description="Basic and acidic residues" evidence="4">
    <location>
        <begin position="1190"/>
        <end position="1207"/>
    </location>
</feature>
<feature type="domain" description="Bromo" evidence="5">
    <location>
        <begin position="85"/>
        <end position="157"/>
    </location>
</feature>
<evidence type="ECO:0000256" key="2">
    <source>
        <dbReference type="ARBA" id="ARBA00023117"/>
    </source>
</evidence>
<keyword evidence="1" id="KW-0677">Repeat</keyword>
<feature type="compositionally biased region" description="Basic residues" evidence="4">
    <location>
        <begin position="509"/>
        <end position="526"/>
    </location>
</feature>
<feature type="compositionally biased region" description="Low complexity" evidence="4">
    <location>
        <begin position="1221"/>
        <end position="1233"/>
    </location>
</feature>
<feature type="region of interest" description="Disordered" evidence="4">
    <location>
        <begin position="189"/>
        <end position="231"/>
    </location>
</feature>
<gene>
    <name evidence="7" type="ORF">APHIGO_LOCUS10402</name>
</gene>
<feature type="region of interest" description="Disordered" evidence="4">
    <location>
        <begin position="934"/>
        <end position="953"/>
    </location>
</feature>
<dbReference type="InterPro" id="IPR043509">
    <property type="entry name" value="Bromo_Brdt_II"/>
</dbReference>
<feature type="region of interest" description="Disordered" evidence="4">
    <location>
        <begin position="713"/>
        <end position="838"/>
    </location>
</feature>
<dbReference type="Pfam" id="PF17105">
    <property type="entry name" value="BRD4_CDT"/>
    <property type="match status" value="1"/>
</dbReference>
<keyword evidence="8" id="KW-1185">Reference proteome</keyword>
<dbReference type="InterPro" id="IPR050935">
    <property type="entry name" value="Bromo_chromatin_reader"/>
</dbReference>
<dbReference type="InterPro" id="IPR038336">
    <property type="entry name" value="NET_sf"/>
</dbReference>
<sequence>MYVSATVDSGFNMQQVPVSSQNSGVPTDTANAKPDGGEVPPPRIEPYIEPVNGIVQPPVVPPPNRPGRLTNKLNFLQKTVMKALWKHQHAWPFYQPVDASKLNLPDYHKVIKTPMDLGTVKKRLENNYYWCADECIEDINAMFNNCYTYNKPGEDVVLMAQTLEKIFLAKMGQMVKEETVLPQHKPAVKNHSITQKPPPSHNQPIAVAPGSTAMGTTPHSQHNSLPPQILAPTTSDYVAQPVNMPLGAANSLTGGKLKKGVKRKADPSPINSIDSTVYPGPMATATTPVQPLQSSIRRESGRQIKKPRVPDEGILYSQNTTLPTGSGAISDGKTKEKLTEALKGCTEVLKELFTKKHAAYAWPFYKPVDAAWLGLHDYHDIIKKPMDLGTVKTKLDNREYKNSKDFAADVNLIFSNCYKYNPKDHDVVAMAKKLQAVFEAKMSKVPPDPPLIEMKMEPEDESSSEGSSGSFSDSDDSEDLENSRKIQEFQEKLNALQDQMKRLVEESARKKKQKKNSMNSSKKKKHSTNEKLTSSASKPPLAVALNSTPMNIMANSTITNDIKMLPIEPSMNAKSAAQQLRHPMTNASAGQTTKGAKGKGAGTRGPAKAPAQPKRPRVNSRANNPKKKNSVSAPAFDSEDEDNAKPMSYDEKRQLSLDINKLPGDKLGRVVHIIQSREPSLRDSNPDEIEIDFETLKPSTLRELESYVASCLRKKPRKITNKKVSGKPKEELGEKKHEIDKRLDVSGQLSTKKGKKDAKATEISGPSRLSASSSSSSDSDSSSSSYSTSSSDSSDSEHGGNKQKKKKRLSDDVSINKSAECQKSTNTMKQTGPNSTSVNSINKPVVNAQQNIPPKKPPVVTNPMAINTSKTNPMAMNTSKGNPAIHSKPTPVVSTAPSLPTTNGNISNGDSNTSSITQDITSNGVLLQQPKVEVKTEPGVSNTPTQSTVSLGTIPNENTVLSSIASVFDPLTPPSSQPTNNNSLRVPDKQAAHTVVPTSNMHNSLVNDGLSVQHVDIAPVMNSVAAVHHSATPPLMVQPPIDSKPRPPPITPIIQNTNQVFPQFNLDSSPQVPASFMGPLRHHHHLHSFPVPWDPNIGPSYDTADLSDQRVVNAATSVWSSLAQQAATDANNQQVAGASIKPSTADSFQQFKKQAKENAKKQRALIEQQEMRRHQKEQAEKERIRIENEKRREKEEEEALEKARKIVAEQQSSRLDEVKASSNTDDSSSPSQDRAAEGRERQRLREQERRRREAMVNQIDMNRQSDLMAAFEQTLAP</sequence>
<feature type="domain" description="Bromo" evidence="5">
    <location>
        <begin position="356"/>
        <end position="428"/>
    </location>
</feature>
<feature type="compositionally biased region" description="Basic and acidic residues" evidence="4">
    <location>
        <begin position="1234"/>
        <end position="1254"/>
    </location>
</feature>
<reference evidence="7" key="1">
    <citation type="submission" date="2022-02" db="EMBL/GenBank/DDBJ databases">
        <authorList>
            <person name="King R."/>
        </authorList>
    </citation>
    <scope>NUCLEOTIDE SEQUENCE</scope>
</reference>
<dbReference type="Pfam" id="PF00439">
    <property type="entry name" value="Bromodomain"/>
    <property type="match status" value="2"/>
</dbReference>
<evidence type="ECO:0008006" key="9">
    <source>
        <dbReference type="Google" id="ProtNLM"/>
    </source>
</evidence>
<name>A0A9P0NSE9_APHGO</name>